<comment type="caution">
    <text evidence="7">The sequence shown here is derived from an EMBL/GenBank/DDBJ whole genome shotgun (WGS) entry which is preliminary data.</text>
</comment>
<dbReference type="PROSITE" id="PS00211">
    <property type="entry name" value="ABC_TRANSPORTER_1"/>
    <property type="match status" value="1"/>
</dbReference>
<name>A0ABV6KQ54_9BACI</name>
<dbReference type="SUPFAM" id="SSF52540">
    <property type="entry name" value="P-loop containing nucleoside triphosphate hydrolases"/>
    <property type="match status" value="1"/>
</dbReference>
<dbReference type="InterPro" id="IPR003593">
    <property type="entry name" value="AAA+_ATPase"/>
</dbReference>
<dbReference type="GO" id="GO:0005524">
    <property type="term" value="F:ATP binding"/>
    <property type="evidence" value="ECO:0007669"/>
    <property type="project" value="UniProtKB-KW"/>
</dbReference>
<dbReference type="PANTHER" id="PTHR43820">
    <property type="entry name" value="HIGH-AFFINITY BRANCHED-CHAIN AMINO ACID TRANSPORT ATP-BINDING PROTEIN LIVF"/>
    <property type="match status" value="1"/>
</dbReference>
<evidence type="ECO:0000313" key="8">
    <source>
        <dbReference type="Proteomes" id="UP001589738"/>
    </source>
</evidence>
<dbReference type="PROSITE" id="PS50893">
    <property type="entry name" value="ABC_TRANSPORTER_2"/>
    <property type="match status" value="1"/>
</dbReference>
<dbReference type="Pfam" id="PF00005">
    <property type="entry name" value="ABC_tran"/>
    <property type="match status" value="1"/>
</dbReference>
<keyword evidence="3" id="KW-0547">Nucleotide-binding</keyword>
<organism evidence="7 8">
    <name type="scientific">Robertmurraya beringensis</name>
    <dbReference type="NCBI Taxonomy" id="641660"/>
    <lineage>
        <taxon>Bacteria</taxon>
        <taxon>Bacillati</taxon>
        <taxon>Bacillota</taxon>
        <taxon>Bacilli</taxon>
        <taxon>Bacillales</taxon>
        <taxon>Bacillaceae</taxon>
        <taxon>Robertmurraya</taxon>
    </lineage>
</organism>
<evidence type="ECO:0000256" key="5">
    <source>
        <dbReference type="ARBA" id="ARBA00022970"/>
    </source>
</evidence>
<keyword evidence="2" id="KW-0813">Transport</keyword>
<dbReference type="CDD" id="cd03224">
    <property type="entry name" value="ABC_TM1139_LivF_branched"/>
    <property type="match status" value="1"/>
</dbReference>
<evidence type="ECO:0000259" key="6">
    <source>
        <dbReference type="PROSITE" id="PS50893"/>
    </source>
</evidence>
<protein>
    <submittedName>
        <fullName evidence="7">ABC transporter ATP-binding protein</fullName>
    </submittedName>
</protein>
<dbReference type="InterPro" id="IPR017871">
    <property type="entry name" value="ABC_transporter-like_CS"/>
</dbReference>
<dbReference type="SMART" id="SM00382">
    <property type="entry name" value="AAA"/>
    <property type="match status" value="1"/>
</dbReference>
<gene>
    <name evidence="7" type="ORF">ACFFHF_09375</name>
</gene>
<reference evidence="7 8" key="1">
    <citation type="submission" date="2024-09" db="EMBL/GenBank/DDBJ databases">
        <authorList>
            <person name="Sun Q."/>
            <person name="Mori K."/>
        </authorList>
    </citation>
    <scope>NUCLEOTIDE SEQUENCE [LARGE SCALE GENOMIC DNA]</scope>
    <source>
        <strain evidence="7 8">CGMCC 1.9126</strain>
    </source>
</reference>
<dbReference type="InterPro" id="IPR052156">
    <property type="entry name" value="BCAA_Transport_ATP-bd_LivF"/>
</dbReference>
<keyword evidence="5" id="KW-0029">Amino-acid transport</keyword>
<dbReference type="EMBL" id="JBHLUU010000027">
    <property type="protein sequence ID" value="MFC0475459.1"/>
    <property type="molecule type" value="Genomic_DNA"/>
</dbReference>
<keyword evidence="4 7" id="KW-0067">ATP-binding</keyword>
<sequence>MSFLEIKDVISGYGKIPILHEASLEIQEGEMVAIIGSNGAGKTTLMHTIAGFLPLMNGSISFQGVRIDNKSASEIARMGLGYVPQRKNVFAEMSVLENLQMGAYTLRNPKDKINEMLDLFPRLKERIGQKAGTLSGGERQMLALASALIVNPKLLLLDEPITGLAPQIIKGLIEMIVQICNSGTTVVWVVEENPKEVLKHADRVYLMDSGLIKMERTGKEFLEKENLEELFLGH</sequence>
<dbReference type="Gene3D" id="3.40.50.300">
    <property type="entry name" value="P-loop containing nucleotide triphosphate hydrolases"/>
    <property type="match status" value="1"/>
</dbReference>
<evidence type="ECO:0000313" key="7">
    <source>
        <dbReference type="EMBL" id="MFC0475459.1"/>
    </source>
</evidence>
<dbReference type="InterPro" id="IPR027417">
    <property type="entry name" value="P-loop_NTPase"/>
</dbReference>
<evidence type="ECO:0000256" key="3">
    <source>
        <dbReference type="ARBA" id="ARBA00022741"/>
    </source>
</evidence>
<comment type="similarity">
    <text evidence="1">Belongs to the ABC transporter superfamily.</text>
</comment>
<feature type="domain" description="ABC transporter" evidence="6">
    <location>
        <begin position="4"/>
        <end position="234"/>
    </location>
</feature>
<evidence type="ECO:0000256" key="4">
    <source>
        <dbReference type="ARBA" id="ARBA00022840"/>
    </source>
</evidence>
<dbReference type="PANTHER" id="PTHR43820:SF4">
    <property type="entry name" value="HIGH-AFFINITY BRANCHED-CHAIN AMINO ACID TRANSPORT ATP-BINDING PROTEIN LIVF"/>
    <property type="match status" value="1"/>
</dbReference>
<dbReference type="RefSeq" id="WP_160547801.1">
    <property type="nucleotide sequence ID" value="NZ_JBHLUU010000027.1"/>
</dbReference>
<proteinExistence type="inferred from homology"/>
<dbReference type="InterPro" id="IPR003439">
    <property type="entry name" value="ABC_transporter-like_ATP-bd"/>
</dbReference>
<evidence type="ECO:0000256" key="1">
    <source>
        <dbReference type="ARBA" id="ARBA00005417"/>
    </source>
</evidence>
<accession>A0ABV6KQ54</accession>
<keyword evidence="8" id="KW-1185">Reference proteome</keyword>
<dbReference type="Proteomes" id="UP001589738">
    <property type="component" value="Unassembled WGS sequence"/>
</dbReference>
<evidence type="ECO:0000256" key="2">
    <source>
        <dbReference type="ARBA" id="ARBA00022448"/>
    </source>
</evidence>